<comment type="function">
    <text evidence="5">Bidirectionally degrades single-stranded DNA into large acid-insoluble oligonucleotides, which are then degraded further into small acid-soluble oligonucleotides.</text>
</comment>
<dbReference type="EC" id="3.1.11.6" evidence="5"/>
<protein>
    <recommendedName>
        <fullName evidence="5">Exodeoxyribonuclease 7 large subunit</fullName>
        <ecNumber evidence="5">3.1.11.6</ecNumber>
    </recommendedName>
    <alternativeName>
        <fullName evidence="5">Exodeoxyribonuclease VII large subunit</fullName>
        <shortName evidence="5">Exonuclease VII large subunit</shortName>
    </alternativeName>
</protein>
<comment type="subunit">
    <text evidence="5">Heterooligomer composed of large and small subunits.</text>
</comment>
<evidence type="ECO:0000256" key="1">
    <source>
        <dbReference type="ARBA" id="ARBA00022490"/>
    </source>
</evidence>
<dbReference type="PANTHER" id="PTHR30008:SF0">
    <property type="entry name" value="EXODEOXYRIBONUCLEASE 7 LARGE SUBUNIT"/>
    <property type="match status" value="1"/>
</dbReference>
<feature type="domain" description="Exonuclease VII large subunit C-terminal" evidence="7">
    <location>
        <begin position="319"/>
        <end position="397"/>
    </location>
</feature>
<dbReference type="GO" id="GO:0008855">
    <property type="term" value="F:exodeoxyribonuclease VII activity"/>
    <property type="evidence" value="ECO:0007669"/>
    <property type="project" value="UniProtKB-UniRule"/>
</dbReference>
<evidence type="ECO:0000259" key="7">
    <source>
        <dbReference type="Pfam" id="PF02601"/>
    </source>
</evidence>
<dbReference type="HAMAP" id="MF_00378">
    <property type="entry name" value="Exonuc_7_L"/>
    <property type="match status" value="1"/>
</dbReference>
<evidence type="ECO:0000256" key="2">
    <source>
        <dbReference type="ARBA" id="ARBA00022722"/>
    </source>
</evidence>
<feature type="domain" description="OB-fold nucleic acid binding" evidence="8">
    <location>
        <begin position="12"/>
        <end position="105"/>
    </location>
</feature>
<keyword evidence="10" id="KW-1185">Reference proteome</keyword>
<dbReference type="EMBL" id="FORI01000004">
    <property type="protein sequence ID" value="SFI68790.1"/>
    <property type="molecule type" value="Genomic_DNA"/>
</dbReference>
<keyword evidence="2 5" id="KW-0540">Nuclease</keyword>
<proteinExistence type="inferred from homology"/>
<evidence type="ECO:0000256" key="5">
    <source>
        <dbReference type="HAMAP-Rule" id="MF_00378"/>
    </source>
</evidence>
<evidence type="ECO:0000256" key="4">
    <source>
        <dbReference type="ARBA" id="ARBA00022839"/>
    </source>
</evidence>
<reference evidence="10" key="1">
    <citation type="submission" date="2016-10" db="EMBL/GenBank/DDBJ databases">
        <authorList>
            <person name="Varghese N."/>
            <person name="Submissions S."/>
        </authorList>
    </citation>
    <scope>NUCLEOTIDE SEQUENCE [LARGE SCALE GENOMIC DNA]</scope>
    <source>
        <strain evidence="10">XBD1002</strain>
    </source>
</reference>
<gene>
    <name evidence="5" type="primary">xseA</name>
    <name evidence="9" type="ORF">SAMN04487775_104137</name>
</gene>
<dbReference type="GO" id="GO:0005737">
    <property type="term" value="C:cytoplasm"/>
    <property type="evidence" value="ECO:0007669"/>
    <property type="project" value="UniProtKB-SubCell"/>
</dbReference>
<keyword evidence="4 5" id="KW-0269">Exonuclease</keyword>
<sequence>MNAPGLPENFVFSVSQITDLIKEILETSFRSIIIEGEISNWRPSAAGHIYFTLKDNNAQIKAVIFRGAAMKLNFRPKDGDKVRCTGNLSVYAPQGNYQIIVNTMEIAGAGNILQMLEERKRKLAAEGLFDDSCKKTLPVLPSTIGVVTSPTGAAIRDILNVTKRRNPGVNIIVLPAIVQGEGAAQTICKMIEIANFYELCDVLIVGRGGGSLEDLLPFSEESVVRAVAASKIPTISAVGHEIDWALCDYAADRRAPTPSAAAEMAVPLLADLKQNIANYKNSLYDSVKRNTEKTRLLVRQFNPESLEVRFRNIQQPLLNRFATARENLPKNLQDKIRDLRVRLQSNVTILENASPQTIFDRGYSMVTGPDGKVVRDTAALNIGDKLVITPAKGKIEANVVNKS</sequence>
<dbReference type="OrthoDB" id="9802795at2"/>
<comment type="subcellular location">
    <subcellularLocation>
        <location evidence="5 6">Cytoplasm</location>
    </subcellularLocation>
</comment>
<dbReference type="InterPro" id="IPR025824">
    <property type="entry name" value="OB-fold_nuc-bd_dom"/>
</dbReference>
<organism evidence="9 10">
    <name type="scientific">Treponema bryantii</name>
    <dbReference type="NCBI Taxonomy" id="163"/>
    <lineage>
        <taxon>Bacteria</taxon>
        <taxon>Pseudomonadati</taxon>
        <taxon>Spirochaetota</taxon>
        <taxon>Spirochaetia</taxon>
        <taxon>Spirochaetales</taxon>
        <taxon>Treponemataceae</taxon>
        <taxon>Treponema</taxon>
    </lineage>
</organism>
<evidence type="ECO:0000259" key="8">
    <source>
        <dbReference type="Pfam" id="PF13742"/>
    </source>
</evidence>
<dbReference type="AlphaFoldDB" id="A0A1I3K8Y3"/>
<name>A0A1I3K8Y3_9SPIR</name>
<dbReference type="RefSeq" id="WP_074931247.1">
    <property type="nucleotide sequence ID" value="NZ_FORI01000004.1"/>
</dbReference>
<dbReference type="NCBIfam" id="TIGR00237">
    <property type="entry name" value="xseA"/>
    <property type="match status" value="1"/>
</dbReference>
<dbReference type="InterPro" id="IPR003753">
    <property type="entry name" value="Exonuc_VII_L"/>
</dbReference>
<evidence type="ECO:0000256" key="6">
    <source>
        <dbReference type="RuleBase" id="RU004355"/>
    </source>
</evidence>
<dbReference type="InterPro" id="IPR020579">
    <property type="entry name" value="Exonuc_VII_lsu_C"/>
</dbReference>
<dbReference type="Pfam" id="PF13742">
    <property type="entry name" value="tRNA_anti_2"/>
    <property type="match status" value="1"/>
</dbReference>
<feature type="domain" description="Exonuclease VII large subunit C-terminal" evidence="7">
    <location>
        <begin position="128"/>
        <end position="302"/>
    </location>
</feature>
<dbReference type="CDD" id="cd04489">
    <property type="entry name" value="ExoVII_LU_OBF"/>
    <property type="match status" value="1"/>
</dbReference>
<accession>A0A1I3K8Y3</accession>
<comment type="similarity">
    <text evidence="5 6">Belongs to the XseA family.</text>
</comment>
<comment type="catalytic activity">
    <reaction evidence="5 6">
        <text>Exonucleolytic cleavage in either 5'- to 3'- or 3'- to 5'-direction to yield nucleoside 5'-phosphates.</text>
        <dbReference type="EC" id="3.1.11.6"/>
    </reaction>
</comment>
<dbReference type="GO" id="GO:0003676">
    <property type="term" value="F:nucleic acid binding"/>
    <property type="evidence" value="ECO:0007669"/>
    <property type="project" value="InterPro"/>
</dbReference>
<evidence type="ECO:0000313" key="10">
    <source>
        <dbReference type="Proteomes" id="UP000182737"/>
    </source>
</evidence>
<dbReference type="GO" id="GO:0006308">
    <property type="term" value="P:DNA catabolic process"/>
    <property type="evidence" value="ECO:0007669"/>
    <property type="project" value="UniProtKB-UniRule"/>
</dbReference>
<dbReference type="Proteomes" id="UP000182737">
    <property type="component" value="Unassembled WGS sequence"/>
</dbReference>
<evidence type="ECO:0000256" key="3">
    <source>
        <dbReference type="ARBA" id="ARBA00022801"/>
    </source>
</evidence>
<dbReference type="PANTHER" id="PTHR30008">
    <property type="entry name" value="EXODEOXYRIBONUCLEASE 7 LARGE SUBUNIT"/>
    <property type="match status" value="1"/>
</dbReference>
<keyword evidence="1 5" id="KW-0963">Cytoplasm</keyword>
<evidence type="ECO:0000313" key="9">
    <source>
        <dbReference type="EMBL" id="SFI68790.1"/>
    </source>
</evidence>
<keyword evidence="3 5" id="KW-0378">Hydrolase</keyword>
<dbReference type="GO" id="GO:0009318">
    <property type="term" value="C:exodeoxyribonuclease VII complex"/>
    <property type="evidence" value="ECO:0007669"/>
    <property type="project" value="UniProtKB-UniRule"/>
</dbReference>
<dbReference type="Pfam" id="PF02601">
    <property type="entry name" value="Exonuc_VII_L"/>
    <property type="match status" value="2"/>
</dbReference>